<organism evidence="4 5">
    <name type="scientific">Sinanodonta woodiana</name>
    <name type="common">Chinese pond mussel</name>
    <name type="synonym">Anodonta woodiana</name>
    <dbReference type="NCBI Taxonomy" id="1069815"/>
    <lineage>
        <taxon>Eukaryota</taxon>
        <taxon>Metazoa</taxon>
        <taxon>Spiralia</taxon>
        <taxon>Lophotrochozoa</taxon>
        <taxon>Mollusca</taxon>
        <taxon>Bivalvia</taxon>
        <taxon>Autobranchia</taxon>
        <taxon>Heteroconchia</taxon>
        <taxon>Palaeoheterodonta</taxon>
        <taxon>Unionida</taxon>
        <taxon>Unionoidea</taxon>
        <taxon>Unionidae</taxon>
        <taxon>Unioninae</taxon>
        <taxon>Sinanodonta</taxon>
    </lineage>
</organism>
<feature type="region of interest" description="Disordered" evidence="2">
    <location>
        <begin position="189"/>
        <end position="241"/>
    </location>
</feature>
<dbReference type="EMBL" id="JBJQND010000012">
    <property type="protein sequence ID" value="KAL3860465.1"/>
    <property type="molecule type" value="Genomic_DNA"/>
</dbReference>
<evidence type="ECO:0000256" key="1">
    <source>
        <dbReference type="PROSITE-ProRule" id="PRU00047"/>
    </source>
</evidence>
<protein>
    <recommendedName>
        <fullName evidence="3">CCHC-type domain-containing protein</fullName>
    </recommendedName>
</protein>
<accession>A0ABD3VFU9</accession>
<keyword evidence="1" id="KW-0863">Zinc-finger</keyword>
<keyword evidence="5" id="KW-1185">Reference proteome</keyword>
<evidence type="ECO:0000256" key="2">
    <source>
        <dbReference type="SAM" id="MobiDB-lite"/>
    </source>
</evidence>
<name>A0ABD3VFU9_SINWO</name>
<feature type="compositionally biased region" description="Polar residues" evidence="2">
    <location>
        <begin position="226"/>
        <end position="240"/>
    </location>
</feature>
<feature type="domain" description="CCHC-type" evidence="3">
    <location>
        <begin position="168"/>
        <end position="183"/>
    </location>
</feature>
<comment type="caution">
    <text evidence="4">The sequence shown here is derived from an EMBL/GenBank/DDBJ whole genome shotgun (WGS) entry which is preliminary data.</text>
</comment>
<proteinExistence type="predicted"/>
<dbReference type="PROSITE" id="PS50158">
    <property type="entry name" value="ZF_CCHC"/>
    <property type="match status" value="1"/>
</dbReference>
<gene>
    <name evidence="4" type="ORF">ACJMK2_010588</name>
</gene>
<evidence type="ECO:0000313" key="4">
    <source>
        <dbReference type="EMBL" id="KAL3860465.1"/>
    </source>
</evidence>
<evidence type="ECO:0000259" key="3">
    <source>
        <dbReference type="PROSITE" id="PS50158"/>
    </source>
</evidence>
<keyword evidence="1" id="KW-0862">Zinc</keyword>
<feature type="compositionally biased region" description="Low complexity" evidence="2">
    <location>
        <begin position="216"/>
        <end position="225"/>
    </location>
</feature>
<dbReference type="AlphaFoldDB" id="A0ABD3VFU9"/>
<dbReference type="InterPro" id="IPR001878">
    <property type="entry name" value="Znf_CCHC"/>
</dbReference>
<feature type="compositionally biased region" description="Pro residues" evidence="2">
    <location>
        <begin position="204"/>
        <end position="215"/>
    </location>
</feature>
<dbReference type="GO" id="GO:0008270">
    <property type="term" value="F:zinc ion binding"/>
    <property type="evidence" value="ECO:0007669"/>
    <property type="project" value="UniProtKB-KW"/>
</dbReference>
<keyword evidence="1" id="KW-0479">Metal-binding</keyword>
<sequence length="303" mass="34435">MFRRFDIDLSPFVDNDIYLRTLRVEGRFSREEALKRFNNAGVAPSDIMGMYREGENSPWSAVLHTREQAANVNSPQIKYVAKLIVDLRVHWLPLYITDDIIREVLSPFGHVIDITKDTTILDQANSTLNGTRLVKLQTTEFDSRQIPHIVSLGSCGMLITMKGRPPICLKCRQSGHLRKDCQEKATTYAPVANSRRVQHQPQTTVPPTPAPPVPQVPVSTQSVPQEPTTETEQIATSTPELTREEVEIITRDEVNISPKDITEHRTELFDTDTLTWEKVKTCKRSRRSSTEDDNRMDTSVIKI</sequence>
<evidence type="ECO:0000313" key="5">
    <source>
        <dbReference type="Proteomes" id="UP001634394"/>
    </source>
</evidence>
<reference evidence="4 5" key="1">
    <citation type="submission" date="2024-11" db="EMBL/GenBank/DDBJ databases">
        <title>Chromosome-level genome assembly of the freshwater bivalve Anodonta woodiana.</title>
        <authorList>
            <person name="Chen X."/>
        </authorList>
    </citation>
    <scope>NUCLEOTIDE SEQUENCE [LARGE SCALE GENOMIC DNA]</scope>
    <source>
        <strain evidence="4">MN2024</strain>
        <tissue evidence="4">Gills</tissue>
    </source>
</reference>
<dbReference type="Proteomes" id="UP001634394">
    <property type="component" value="Unassembled WGS sequence"/>
</dbReference>